<dbReference type="Proteomes" id="UP000057737">
    <property type="component" value="Unassembled WGS sequence"/>
</dbReference>
<sequence length="365" mass="39230">MNLAVRNQMEITVSLAGEVIAAVEILPRVRPPLARLFAGKPASSLLNALPRLFSLCAAAHQVAFLSAIEAARGVGVNLATKQRRITLVVAERLAELLRSLLVTHLAQDINSAAAVRALMQDVSVLVGGATAGCGPVSREATARIAAALAALGISNEDGAPMRGSPLALRITALDEVAFKPVPMQHSFLSAADDHDIIEWLLANDVTVCHRPDLEGRIPETGPWARQMVRQRPSPGRSPPAERLKARIAEIVGLCTWLKAGAHIETAQDAIVESYGLGLRRGAAAVECARGRLYHAVELDRQGQMSCFECLAPTELNFHVRGPLVRSLQSAVLTKRPQAQAAIRRVIESFDPCVAFTLNFREVRDA</sequence>
<dbReference type="PANTHER" id="PTHR42958:SF4">
    <property type="entry name" value="HYDROGENASE EXPRESSION_FORMATION PROTEIN HUPK"/>
    <property type="match status" value="1"/>
</dbReference>
<dbReference type="Gene3D" id="1.10.645.10">
    <property type="entry name" value="Cytochrome-c3 Hydrogenase, chain B"/>
    <property type="match status" value="2"/>
</dbReference>
<evidence type="ECO:0008006" key="3">
    <source>
        <dbReference type="Google" id="ProtNLM"/>
    </source>
</evidence>
<reference evidence="1 2" key="1">
    <citation type="submission" date="2015-11" db="EMBL/GenBank/DDBJ databases">
        <title>Draft Genome Sequence of the Strain BR 10303 (Bradyrhizobium sp.) isolated from nodules of Centrolobium paraense.</title>
        <authorList>
            <person name="Zelli J.E."/>
            <person name="Simoes-Araujo J.L."/>
            <person name="Barauna A.C."/>
            <person name="Silva K."/>
        </authorList>
    </citation>
    <scope>NUCLEOTIDE SEQUENCE [LARGE SCALE GENOMIC DNA]</scope>
    <source>
        <strain evidence="1 2">BR 10303</strain>
    </source>
</reference>
<dbReference type="AlphaFoldDB" id="A0A120FQ81"/>
<dbReference type="InterPro" id="IPR029014">
    <property type="entry name" value="NiFe-Hase_large"/>
</dbReference>
<dbReference type="SUPFAM" id="SSF56762">
    <property type="entry name" value="HydB/Nqo4-like"/>
    <property type="match status" value="1"/>
</dbReference>
<evidence type="ECO:0000313" key="2">
    <source>
        <dbReference type="Proteomes" id="UP000057737"/>
    </source>
</evidence>
<dbReference type="OrthoDB" id="9157196at2"/>
<comment type="caution">
    <text evidence="1">The sequence shown here is derived from an EMBL/GenBank/DDBJ whole genome shotgun (WGS) entry which is preliminary data.</text>
</comment>
<name>A0A120FQ81_9BRAD</name>
<evidence type="ECO:0000313" key="1">
    <source>
        <dbReference type="EMBL" id="KWV58129.1"/>
    </source>
</evidence>
<accession>A0A120FQ81</accession>
<dbReference type="PANTHER" id="PTHR42958">
    <property type="entry name" value="HYDROGENASE-2 LARGE CHAIN"/>
    <property type="match status" value="1"/>
</dbReference>
<gene>
    <name evidence="1" type="ORF">AS156_35520</name>
</gene>
<dbReference type="EMBL" id="LNCU01000039">
    <property type="protein sequence ID" value="KWV58129.1"/>
    <property type="molecule type" value="Genomic_DNA"/>
</dbReference>
<dbReference type="InterPro" id="IPR050867">
    <property type="entry name" value="NiFe/NiFeSe_hydrgnase_LSU"/>
</dbReference>
<organism evidence="1 2">
    <name type="scientific">Bradyrhizobium macuxiense</name>
    <dbReference type="NCBI Taxonomy" id="1755647"/>
    <lineage>
        <taxon>Bacteria</taxon>
        <taxon>Pseudomonadati</taxon>
        <taxon>Pseudomonadota</taxon>
        <taxon>Alphaproteobacteria</taxon>
        <taxon>Hyphomicrobiales</taxon>
        <taxon>Nitrobacteraceae</taxon>
        <taxon>Bradyrhizobium</taxon>
    </lineage>
</organism>
<proteinExistence type="predicted"/>
<protein>
    <recommendedName>
        <fullName evidence="3">Nickel-dependent hydrogenase</fullName>
    </recommendedName>
</protein>
<keyword evidence="2" id="KW-1185">Reference proteome</keyword>